<name>A0ABV5V2A5_9MICO</name>
<dbReference type="Gene3D" id="3.40.630.30">
    <property type="match status" value="1"/>
</dbReference>
<dbReference type="Proteomes" id="UP001589613">
    <property type="component" value="Unassembled WGS sequence"/>
</dbReference>
<dbReference type="RefSeq" id="WP_141337106.1">
    <property type="nucleotide sequence ID" value="NZ_JBHMAX010000015.1"/>
</dbReference>
<protein>
    <recommendedName>
        <fullName evidence="3">Acetyltransferase (GNAT) family protein</fullName>
    </recommendedName>
</protein>
<evidence type="ECO:0000313" key="2">
    <source>
        <dbReference type="Proteomes" id="UP001589613"/>
    </source>
</evidence>
<organism evidence="1 2">
    <name type="scientific">Ornithinimicrobium kibberense</name>
    <dbReference type="NCBI Taxonomy" id="282060"/>
    <lineage>
        <taxon>Bacteria</taxon>
        <taxon>Bacillati</taxon>
        <taxon>Actinomycetota</taxon>
        <taxon>Actinomycetes</taxon>
        <taxon>Micrococcales</taxon>
        <taxon>Ornithinimicrobiaceae</taxon>
        <taxon>Ornithinimicrobium</taxon>
    </lineage>
</organism>
<sequence length="169" mass="19392">MSWLPDDWRHPERLDLPTGHHLRPIRADDVEIDHPAVMGSRERLWETFGQVWGWPPADLTLEQDRDELAWHQREIAEHRSFNYALFADEAESALLGCVYVDPPEKVGADADVSWWVVDDLVATPAEAALAEAVPAWLAARWPFGRVRYPGRELTWAEWEALPEVSPPPR</sequence>
<evidence type="ECO:0000313" key="1">
    <source>
        <dbReference type="EMBL" id="MFB9731945.1"/>
    </source>
</evidence>
<proteinExistence type="predicted"/>
<comment type="caution">
    <text evidence="1">The sequence shown here is derived from an EMBL/GenBank/DDBJ whole genome shotgun (WGS) entry which is preliminary data.</text>
</comment>
<keyword evidence="2" id="KW-1185">Reference proteome</keyword>
<accession>A0ABV5V2A5</accession>
<dbReference type="EMBL" id="JBHMAX010000015">
    <property type="protein sequence ID" value="MFB9731945.1"/>
    <property type="molecule type" value="Genomic_DNA"/>
</dbReference>
<reference evidence="1 2" key="1">
    <citation type="submission" date="2024-09" db="EMBL/GenBank/DDBJ databases">
        <authorList>
            <person name="Sun Q."/>
            <person name="Mori K."/>
        </authorList>
    </citation>
    <scope>NUCLEOTIDE SEQUENCE [LARGE SCALE GENOMIC DNA]</scope>
    <source>
        <strain evidence="1 2">JCM 12763</strain>
    </source>
</reference>
<gene>
    <name evidence="1" type="ORF">ACFFN0_07805</name>
</gene>
<evidence type="ECO:0008006" key="3">
    <source>
        <dbReference type="Google" id="ProtNLM"/>
    </source>
</evidence>